<comment type="caution">
    <text evidence="2">The sequence shown here is derived from an EMBL/GenBank/DDBJ whole genome shotgun (WGS) entry which is preliminary data.</text>
</comment>
<name>A0AAV3TAL7_9EURY</name>
<dbReference type="GO" id="GO:0018836">
    <property type="term" value="F:alkylmercury lyase activity"/>
    <property type="evidence" value="ECO:0007669"/>
    <property type="project" value="InterPro"/>
</dbReference>
<evidence type="ECO:0000313" key="3">
    <source>
        <dbReference type="Proteomes" id="UP001500420"/>
    </source>
</evidence>
<gene>
    <name evidence="2" type="ORF">GCM10009020_24420</name>
</gene>
<accession>A0AAV3TAL7</accession>
<dbReference type="InterPro" id="IPR053717">
    <property type="entry name" value="MerB_lyase_sf"/>
</dbReference>
<organism evidence="2 3">
    <name type="scientific">Natronoarchaeum mannanilyticum</name>
    <dbReference type="NCBI Taxonomy" id="926360"/>
    <lineage>
        <taxon>Archaea</taxon>
        <taxon>Methanobacteriati</taxon>
        <taxon>Methanobacteriota</taxon>
        <taxon>Stenosarchaea group</taxon>
        <taxon>Halobacteria</taxon>
        <taxon>Halobacteriales</taxon>
        <taxon>Natronoarchaeaceae</taxon>
    </lineage>
</organism>
<keyword evidence="3" id="KW-1185">Reference proteome</keyword>
<dbReference type="Gene3D" id="3.30.450.410">
    <property type="match status" value="1"/>
</dbReference>
<sequence>MADSNRCECCSDRIAIDDTDPGRAPTADPPVPVEDAMATPIPDDVGAAMEGAYDLDAPPATIAEWLDGVLAAYRAAGETVTADDMCAVDDARHEVELDGGAAVPGTDAAAAEYICVLDPLAVPFIDGTAGTVRSESPVSDATIEFRVSPSEISVDPETAVVSLGIDAEDDDTGSASELTFEDTYELLCPYGHAFRDEAAYERWDAERDGIATMSLDAETAVGVAVGIARRLDAAE</sequence>
<dbReference type="InterPro" id="IPR004927">
    <property type="entry name" value="MerB"/>
</dbReference>
<dbReference type="AlphaFoldDB" id="A0AAV3TAL7"/>
<proteinExistence type="predicted"/>
<reference evidence="2 3" key="1">
    <citation type="journal article" date="2019" name="Int. J. Syst. Evol. Microbiol.">
        <title>The Global Catalogue of Microorganisms (GCM) 10K type strain sequencing project: providing services to taxonomists for standard genome sequencing and annotation.</title>
        <authorList>
            <consortium name="The Broad Institute Genomics Platform"/>
            <consortium name="The Broad Institute Genome Sequencing Center for Infectious Disease"/>
            <person name="Wu L."/>
            <person name="Ma J."/>
        </authorList>
    </citation>
    <scope>NUCLEOTIDE SEQUENCE [LARGE SCALE GENOMIC DNA]</scope>
    <source>
        <strain evidence="2 3">JCM 16328</strain>
    </source>
</reference>
<feature type="region of interest" description="Disordered" evidence="1">
    <location>
        <begin position="15"/>
        <end position="35"/>
    </location>
</feature>
<dbReference type="EMBL" id="BAAADV010000004">
    <property type="protein sequence ID" value="GAA0675786.1"/>
    <property type="molecule type" value="Genomic_DNA"/>
</dbReference>
<protein>
    <recommendedName>
        <fullName evidence="4">Alkylmercury lyase</fullName>
    </recommendedName>
</protein>
<evidence type="ECO:0008006" key="4">
    <source>
        <dbReference type="Google" id="ProtNLM"/>
    </source>
</evidence>
<dbReference type="Proteomes" id="UP001500420">
    <property type="component" value="Unassembled WGS sequence"/>
</dbReference>
<evidence type="ECO:0000256" key="1">
    <source>
        <dbReference type="SAM" id="MobiDB-lite"/>
    </source>
</evidence>
<dbReference type="RefSeq" id="WP_343774306.1">
    <property type="nucleotide sequence ID" value="NZ_BAAADV010000004.1"/>
</dbReference>
<evidence type="ECO:0000313" key="2">
    <source>
        <dbReference type="EMBL" id="GAA0675786.1"/>
    </source>
</evidence>
<dbReference type="Pfam" id="PF03243">
    <property type="entry name" value="MerB"/>
    <property type="match status" value="1"/>
</dbReference>
<dbReference type="SUPFAM" id="SSF160387">
    <property type="entry name" value="NosL/MerB-like"/>
    <property type="match status" value="1"/>
</dbReference>